<evidence type="ECO:0000259" key="1">
    <source>
        <dbReference type="Pfam" id="PF01425"/>
    </source>
</evidence>
<gene>
    <name evidence="3" type="primary">atzF</name>
    <name evidence="3" type="ORF">VCE7224_04401</name>
</gene>
<evidence type="ECO:0000259" key="2">
    <source>
        <dbReference type="Pfam" id="PF21986"/>
    </source>
</evidence>
<dbReference type="PANTHER" id="PTHR11895:SF169">
    <property type="entry name" value="GLUTAMYL-TRNA(GLN) AMIDOTRANSFERASE"/>
    <property type="match status" value="1"/>
</dbReference>
<proteinExistence type="predicted"/>
<keyword evidence="4" id="KW-1185">Reference proteome</keyword>
<dbReference type="Gene3D" id="3.10.490.10">
    <property type="entry name" value="Gamma-glutamyl cyclotransferase-like"/>
    <property type="match status" value="1"/>
</dbReference>
<dbReference type="InterPro" id="IPR053844">
    <property type="entry name" value="AH_C"/>
</dbReference>
<dbReference type="PANTHER" id="PTHR11895">
    <property type="entry name" value="TRANSAMIDASE"/>
    <property type="match status" value="1"/>
</dbReference>
<dbReference type="RefSeq" id="WP_065677739.1">
    <property type="nucleotide sequence ID" value="NZ_AP025464.1"/>
</dbReference>
<accession>A0A1C3JKH5</accession>
<dbReference type="AlphaFoldDB" id="A0A1C3JKH5"/>
<dbReference type="Gene3D" id="1.20.58.1700">
    <property type="match status" value="1"/>
</dbReference>
<dbReference type="EC" id="3.5.1.54" evidence="3"/>
<dbReference type="InterPro" id="IPR000120">
    <property type="entry name" value="Amidase"/>
</dbReference>
<dbReference type="SUPFAM" id="SSF75304">
    <property type="entry name" value="Amidase signature (AS) enzymes"/>
    <property type="match status" value="1"/>
</dbReference>
<sequence length="599" mass="64795">MTNSNTTLQAATEPLTISGLCEAYRSGELDVEQFLRNKLEQVRADKSNAWLSVISDQQLDAYLAKLAEQDIEQLPLFGVPFAIKDNIDLQGLGTTAGCEAYRYQPSESAYLVKQLTNAGAVPLGKTSLDQFATGLVGTRSPWGAVNNSFDPQYISGGSSSGSAVAVATNQVCFALGTDTAGSGRVPAAFNNLFGLKPSKGLLSCSGVVPACRTLDCVTFFTKSAEDLSTLYQVGASYDESDCYARYAIEQGLEATTQFSGLRVGVPSEEQLKFFGNEEYRKLYAQSVARLESLGAEVIPFDLSPFIEAANLLYQGPWVAERYAAIESFFNSNQEQCLEVIQTIVGGAKDLSATDTFKAIYQLQAFKVQCDQLMDNVDAVLTPTAGTIYTIDEVNNDPIALNSNLGYYTNFMNLLDYSAIAMPAGFTEAGLPFGVTLFAQAFQDEVLIALSKEWQQAMNLPLGATLVELESSESVDLLVCGAHMKDLALNHQLIELGANFKQRTTTSKNYSLYCLAGGPPLRPGLVRSPNKGEKIEVEIWRVPKKQLGALLVQIPHPLGLGSVETDSGEWVKGFICEGIGIEGATDITEAGGWRYFLEKS</sequence>
<dbReference type="EMBL" id="FLQZ01000166">
    <property type="protein sequence ID" value="SBT15602.1"/>
    <property type="molecule type" value="Genomic_DNA"/>
</dbReference>
<evidence type="ECO:0000313" key="3">
    <source>
        <dbReference type="EMBL" id="SBT15602.1"/>
    </source>
</evidence>
<feature type="domain" description="Amidase" evidence="1">
    <location>
        <begin position="45"/>
        <end position="446"/>
    </location>
</feature>
<dbReference type="NCBIfam" id="NF006043">
    <property type="entry name" value="PRK08186.1"/>
    <property type="match status" value="1"/>
</dbReference>
<organism evidence="3 4">
    <name type="scientific">Vibrio celticus</name>
    <dbReference type="NCBI Taxonomy" id="446372"/>
    <lineage>
        <taxon>Bacteria</taxon>
        <taxon>Pseudomonadati</taxon>
        <taxon>Pseudomonadota</taxon>
        <taxon>Gammaproteobacteria</taxon>
        <taxon>Vibrionales</taxon>
        <taxon>Vibrionaceae</taxon>
        <taxon>Vibrio</taxon>
    </lineage>
</organism>
<evidence type="ECO:0000313" key="4">
    <source>
        <dbReference type="Proteomes" id="UP000092819"/>
    </source>
</evidence>
<dbReference type="Pfam" id="PF21986">
    <property type="entry name" value="AH_C"/>
    <property type="match status" value="1"/>
</dbReference>
<protein>
    <submittedName>
        <fullName evidence="3">Allophanate hydrolase</fullName>
        <ecNumber evidence="3">3.5.1.54</ecNumber>
    </submittedName>
</protein>
<dbReference type="NCBIfam" id="TIGR02713">
    <property type="entry name" value="allophanate_hyd"/>
    <property type="match status" value="1"/>
</dbReference>
<dbReference type="InterPro" id="IPR014085">
    <property type="entry name" value="Allophanate_hydrolase"/>
</dbReference>
<feature type="domain" description="Allophanate hydrolase C-terminal" evidence="2">
    <location>
        <begin position="474"/>
        <end position="596"/>
    </location>
</feature>
<reference evidence="4" key="1">
    <citation type="submission" date="2016-06" db="EMBL/GenBank/DDBJ databases">
        <authorList>
            <person name="Rodrigo-Torres L."/>
            <person name="Arahal D.R."/>
        </authorList>
    </citation>
    <scope>NUCLEOTIDE SEQUENCE [LARGE SCALE GENOMIC DNA]</scope>
    <source>
        <strain evidence="4">CECT 7224</strain>
    </source>
</reference>
<dbReference type="Gene3D" id="3.90.1300.10">
    <property type="entry name" value="Amidase signature (AS) domain"/>
    <property type="match status" value="1"/>
</dbReference>
<dbReference type="GO" id="GO:0004039">
    <property type="term" value="F:allophanate hydrolase activity"/>
    <property type="evidence" value="ECO:0007669"/>
    <property type="project" value="UniProtKB-EC"/>
</dbReference>
<keyword evidence="3" id="KW-0378">Hydrolase</keyword>
<name>A0A1C3JKH5_9VIBR</name>
<dbReference type="InterPro" id="IPR036928">
    <property type="entry name" value="AS_sf"/>
</dbReference>
<dbReference type="InterPro" id="IPR023631">
    <property type="entry name" value="Amidase_dom"/>
</dbReference>
<dbReference type="Proteomes" id="UP000092819">
    <property type="component" value="Unassembled WGS sequence"/>
</dbReference>
<dbReference type="Pfam" id="PF01425">
    <property type="entry name" value="Amidase"/>
    <property type="match status" value="1"/>
</dbReference>